<evidence type="ECO:0000313" key="2">
    <source>
        <dbReference type="Proteomes" id="UP000178985"/>
    </source>
</evidence>
<evidence type="ECO:0008006" key="3">
    <source>
        <dbReference type="Google" id="ProtNLM"/>
    </source>
</evidence>
<accession>A0A1F6V397</accession>
<organism evidence="1 2">
    <name type="scientific">Candidatus Nomurabacteria bacterium RIFCSPHIGHO2_01_FULL_40_20</name>
    <dbReference type="NCBI Taxonomy" id="1801738"/>
    <lineage>
        <taxon>Bacteria</taxon>
        <taxon>Candidatus Nomuraibacteriota</taxon>
    </lineage>
</organism>
<dbReference type="EMBL" id="MFTO01000006">
    <property type="protein sequence ID" value="OGI64143.1"/>
    <property type="molecule type" value="Genomic_DNA"/>
</dbReference>
<protein>
    <recommendedName>
        <fullName evidence="3">Lipoprotein</fullName>
    </recommendedName>
</protein>
<sequence length="372" mass="42093">MKNFRQGMREIIKSKKFWLVALFLLFIFFFAPQIAGIGKVSYEKFSEVVKIDKKPKALVIPPLDKAEYDRRMALLANNPPYIPPAVPEGQTPPPPPTYHWPVLGAPYPTDGRAILPFKRVVAYYGNLYSRKMGALGEYDEAEMLSRLDAEVKKWELADPETPVQPALHYIAVVAQGSAGEDDKYRARMPGTEIEKVLAMAERAGAIVFLDIQVGFSTVPIEVPRLEKYLKMPNVHLGLDPEFSMKGAYPPGKVVGTMDATDINFAINYLAGLVKENNLPPKILVVHRYTQKMLTNYKNIIPTPEVQVVIHMDGWGGKAKKIGTYKNFIYPEPVQFTGFKLFYKNDIKEPNTIIFSPEELLKLSPRPIYIQYQ</sequence>
<comment type="caution">
    <text evidence="1">The sequence shown here is derived from an EMBL/GenBank/DDBJ whole genome shotgun (WGS) entry which is preliminary data.</text>
</comment>
<proteinExistence type="predicted"/>
<reference evidence="1 2" key="1">
    <citation type="journal article" date="2016" name="Nat. Commun.">
        <title>Thousands of microbial genomes shed light on interconnected biogeochemical processes in an aquifer system.</title>
        <authorList>
            <person name="Anantharaman K."/>
            <person name="Brown C.T."/>
            <person name="Hug L.A."/>
            <person name="Sharon I."/>
            <person name="Castelle C.J."/>
            <person name="Probst A.J."/>
            <person name="Thomas B.C."/>
            <person name="Singh A."/>
            <person name="Wilkins M.J."/>
            <person name="Karaoz U."/>
            <person name="Brodie E.L."/>
            <person name="Williams K.H."/>
            <person name="Hubbard S.S."/>
            <person name="Banfield J.F."/>
        </authorList>
    </citation>
    <scope>NUCLEOTIDE SEQUENCE [LARGE SCALE GENOMIC DNA]</scope>
</reference>
<evidence type="ECO:0000313" key="1">
    <source>
        <dbReference type="EMBL" id="OGI64143.1"/>
    </source>
</evidence>
<dbReference type="AlphaFoldDB" id="A0A1F6V397"/>
<gene>
    <name evidence="1" type="ORF">A2733_02760</name>
</gene>
<name>A0A1F6V397_9BACT</name>
<dbReference type="Proteomes" id="UP000178985">
    <property type="component" value="Unassembled WGS sequence"/>
</dbReference>